<evidence type="ECO:0000313" key="13">
    <source>
        <dbReference type="EMBL" id="CAA7409276.1"/>
    </source>
</evidence>
<evidence type="ECO:0000256" key="2">
    <source>
        <dbReference type="ARBA" id="ARBA00009592"/>
    </source>
</evidence>
<accession>A0A7I8LHX3</accession>
<proteinExistence type="inferred from homology"/>
<evidence type="ECO:0000313" key="14">
    <source>
        <dbReference type="Proteomes" id="UP000663760"/>
    </source>
</evidence>
<evidence type="ECO:0000256" key="4">
    <source>
        <dbReference type="ARBA" id="ARBA00022614"/>
    </source>
</evidence>
<comment type="subcellular location">
    <subcellularLocation>
        <location evidence="1">Cell membrane</location>
    </subcellularLocation>
    <subcellularLocation>
        <location evidence="11">Endomembrane system</location>
        <topology evidence="11">Single-pass membrane protein</topology>
    </subcellularLocation>
</comment>
<dbReference type="Proteomes" id="UP000663760">
    <property type="component" value="Chromosome 16"/>
</dbReference>
<keyword evidence="5 12" id="KW-0812">Transmembrane</keyword>
<sequence length="327" mass="37086">MPRLRYLIANNNNFTGSLLSRLFNSSSLSIIDAGYNSFTDNFSHNQPYFPNIVIMSSKQNQMHGYLPKQFRQMQYLRYLDLSQNNLIGKILPCLHNISYWRSTTSEKGIIWIDSVALYPRLFFVSKNVVNPYEGDPLLGMSILDLSVNMIAGIIPQEIGELKGLRSLNLSNYHIQGFIPMTMADMETIESLDLSHNSLSGSIPHEMIRLSSLSTFSVAFNNLSGMIPYGGQFSTFLKSIYEGNPGLCGMPLEKACSTKKDGAKKMIEDGENKDNCKDLNDALFYSLVTVSFSLGFSGFLASVYFNMSWRRKYFKIIDEYYNMYLSNI</sequence>
<dbReference type="InterPro" id="IPR001611">
    <property type="entry name" value="Leu-rich_rpt"/>
</dbReference>
<keyword evidence="10" id="KW-0325">Glycoprotein</keyword>
<dbReference type="SUPFAM" id="SSF52058">
    <property type="entry name" value="L domain-like"/>
    <property type="match status" value="1"/>
</dbReference>
<dbReference type="OrthoDB" id="994806at2759"/>
<name>A0A7I8LHX3_SPIIN</name>
<keyword evidence="14" id="KW-1185">Reference proteome</keyword>
<evidence type="ECO:0000256" key="11">
    <source>
        <dbReference type="ARBA" id="ARBA00037847"/>
    </source>
</evidence>
<dbReference type="PANTHER" id="PTHR48062:SF52">
    <property type="entry name" value="RECEPTOR-LIKE PROTEIN 8-RELATED"/>
    <property type="match status" value="1"/>
</dbReference>
<keyword evidence="8 12" id="KW-1133">Transmembrane helix</keyword>
<dbReference type="Gene3D" id="3.80.10.10">
    <property type="entry name" value="Ribonuclease Inhibitor"/>
    <property type="match status" value="1"/>
</dbReference>
<dbReference type="Pfam" id="PF00560">
    <property type="entry name" value="LRR_1"/>
    <property type="match status" value="2"/>
</dbReference>
<gene>
    <name evidence="13" type="ORF">SI8410_16019954</name>
</gene>
<dbReference type="GO" id="GO:0012505">
    <property type="term" value="C:endomembrane system"/>
    <property type="evidence" value="ECO:0007669"/>
    <property type="project" value="UniProtKB-SubCell"/>
</dbReference>
<dbReference type="PANTHER" id="PTHR48062">
    <property type="entry name" value="RECEPTOR-LIKE PROTEIN 14"/>
    <property type="match status" value="1"/>
</dbReference>
<keyword evidence="7" id="KW-0677">Repeat</keyword>
<protein>
    <submittedName>
        <fullName evidence="13">Uncharacterized protein</fullName>
    </submittedName>
</protein>
<evidence type="ECO:0000256" key="3">
    <source>
        <dbReference type="ARBA" id="ARBA00022475"/>
    </source>
</evidence>
<evidence type="ECO:0000256" key="1">
    <source>
        <dbReference type="ARBA" id="ARBA00004236"/>
    </source>
</evidence>
<evidence type="ECO:0000256" key="10">
    <source>
        <dbReference type="ARBA" id="ARBA00023180"/>
    </source>
</evidence>
<dbReference type="PRINTS" id="PR00019">
    <property type="entry name" value="LEURICHRPT"/>
</dbReference>
<evidence type="ECO:0000256" key="9">
    <source>
        <dbReference type="ARBA" id="ARBA00023136"/>
    </source>
</evidence>
<dbReference type="AlphaFoldDB" id="A0A7I8LHX3"/>
<evidence type="ECO:0000256" key="7">
    <source>
        <dbReference type="ARBA" id="ARBA00022737"/>
    </source>
</evidence>
<comment type="similarity">
    <text evidence="2">Belongs to the RLP family.</text>
</comment>
<dbReference type="EMBL" id="LR746279">
    <property type="protein sequence ID" value="CAA7409276.1"/>
    <property type="molecule type" value="Genomic_DNA"/>
</dbReference>
<dbReference type="InterPro" id="IPR032675">
    <property type="entry name" value="LRR_dom_sf"/>
</dbReference>
<reference evidence="13" key="1">
    <citation type="submission" date="2020-02" db="EMBL/GenBank/DDBJ databases">
        <authorList>
            <person name="Scholz U."/>
            <person name="Mascher M."/>
            <person name="Fiebig A."/>
        </authorList>
    </citation>
    <scope>NUCLEOTIDE SEQUENCE</scope>
</reference>
<keyword evidence="3" id="KW-1003">Cell membrane</keyword>
<dbReference type="GO" id="GO:0005886">
    <property type="term" value="C:plasma membrane"/>
    <property type="evidence" value="ECO:0007669"/>
    <property type="project" value="UniProtKB-SubCell"/>
</dbReference>
<evidence type="ECO:0000256" key="5">
    <source>
        <dbReference type="ARBA" id="ARBA00022692"/>
    </source>
</evidence>
<keyword evidence="9 12" id="KW-0472">Membrane</keyword>
<keyword evidence="4" id="KW-0433">Leucine-rich repeat</keyword>
<keyword evidence="6" id="KW-0732">Signal</keyword>
<dbReference type="FunFam" id="3.80.10.10:FF:000111">
    <property type="entry name" value="LRR receptor-like serine/threonine-protein kinase ERECTA"/>
    <property type="match status" value="1"/>
</dbReference>
<evidence type="ECO:0000256" key="6">
    <source>
        <dbReference type="ARBA" id="ARBA00022729"/>
    </source>
</evidence>
<dbReference type="InterPro" id="IPR051502">
    <property type="entry name" value="RLP_Defense_Trigger"/>
</dbReference>
<evidence type="ECO:0000256" key="12">
    <source>
        <dbReference type="SAM" id="Phobius"/>
    </source>
</evidence>
<evidence type="ECO:0000256" key="8">
    <source>
        <dbReference type="ARBA" id="ARBA00022989"/>
    </source>
</evidence>
<organism evidence="13 14">
    <name type="scientific">Spirodela intermedia</name>
    <name type="common">Intermediate duckweed</name>
    <dbReference type="NCBI Taxonomy" id="51605"/>
    <lineage>
        <taxon>Eukaryota</taxon>
        <taxon>Viridiplantae</taxon>
        <taxon>Streptophyta</taxon>
        <taxon>Embryophyta</taxon>
        <taxon>Tracheophyta</taxon>
        <taxon>Spermatophyta</taxon>
        <taxon>Magnoliopsida</taxon>
        <taxon>Liliopsida</taxon>
        <taxon>Araceae</taxon>
        <taxon>Lemnoideae</taxon>
        <taxon>Spirodela</taxon>
    </lineage>
</organism>
<feature type="transmembrane region" description="Helical" evidence="12">
    <location>
        <begin position="281"/>
        <end position="304"/>
    </location>
</feature>